<dbReference type="SUPFAM" id="SSF53041">
    <property type="entry name" value="Resolvase-like"/>
    <property type="match status" value="1"/>
</dbReference>
<dbReference type="AlphaFoldDB" id="A0A2X0R5M8"/>
<dbReference type="CDD" id="cd00338">
    <property type="entry name" value="Ser_Recombinase"/>
    <property type="match status" value="1"/>
</dbReference>
<reference evidence="8" key="1">
    <citation type="submission" date="2018-05" db="EMBL/GenBank/DDBJ databases">
        <authorList>
            <person name="Lanie J.A."/>
            <person name="Ng W.-L."/>
            <person name="Kazmierczak K.M."/>
            <person name="Andrzejewski T.M."/>
            <person name="Davidsen T.M."/>
            <person name="Wayne K.J."/>
            <person name="Tettelin H."/>
            <person name="Glass J.I."/>
            <person name="Rusch D."/>
            <person name="Podicherti R."/>
            <person name="Tsui H.-C.T."/>
            <person name="Winkler M.E."/>
        </authorList>
    </citation>
    <scope>NUCLEOTIDE SEQUENCE</scope>
    <source>
        <strain evidence="8">KNB</strain>
    </source>
</reference>
<protein>
    <submittedName>
        <fullName evidence="8">Resolvase family site-specific recombinase</fullName>
    </submittedName>
</protein>
<dbReference type="Gene3D" id="3.40.50.1390">
    <property type="entry name" value="Resolvase, N-terminal catalytic domain"/>
    <property type="match status" value="1"/>
</dbReference>
<sequence>MRNVYAYIRVSTLKQGEHGSSLTEQRFAIENYAKRHNLTITRWFEEKETAAKRGRTMFTQMLALLIKGQVHGVIIHKIDRGARNLRDWADLGGLIDRGVEVHFAHESLDMQSRGGRLAADIQAVVAADFIRNLRDEVKKGFQGRLRQGLYPLPAPLGYKDQGRGLPKVPDPIMAPLVQQAFRLYATGQYNLYTLGTKMYQAGLRNRRGGIVSRNGLSTMLGNHFYMGIIHIASSGESYQGIHEPLIKKSLFDQVQDVLHGRTKNTGLKHDFRYRKTLRCVHCQYSLIPERQKGRVYYRCQTRDCPKACVREDLIDIQMKEILDSLWLPNEEIVIMERELSQLQEERFKRSKELLQAAELNVASIDARIDRLTDAYIDRMIDKTTFEERKQKLLLEKADVQESLNVLRTEFEEKSGRTKIFLELVKAISLNKGIANEAENRDLLKSVTSNFQIDGKKLVVKWKIPFAAVASCTKSPYGEPYRYTSRTPHRKPKDFSKQLFHLLHEQKPPDETGKFLL</sequence>
<dbReference type="EMBL" id="LS423452">
    <property type="protein sequence ID" value="SPS05222.1"/>
    <property type="molecule type" value="Genomic_DNA"/>
</dbReference>
<keyword evidence="2" id="KW-0238">DNA-binding</keyword>
<dbReference type="InterPro" id="IPR011109">
    <property type="entry name" value="DNA_bind_recombinase_dom"/>
</dbReference>
<keyword evidence="5" id="KW-0175">Coiled coil</keyword>
<dbReference type="Pfam" id="PF00239">
    <property type="entry name" value="Resolvase"/>
    <property type="match status" value="1"/>
</dbReference>
<dbReference type="GO" id="GO:0000150">
    <property type="term" value="F:DNA strand exchange activity"/>
    <property type="evidence" value="ECO:0007669"/>
    <property type="project" value="InterPro"/>
</dbReference>
<dbReference type="PROSITE" id="PS51737">
    <property type="entry name" value="RECOMBINASE_DNA_BIND"/>
    <property type="match status" value="1"/>
</dbReference>
<dbReference type="SMART" id="SM00857">
    <property type="entry name" value="Resolvase"/>
    <property type="match status" value="1"/>
</dbReference>
<name>A0A2X0R5M8_9PROT</name>
<evidence type="ECO:0000313" key="8">
    <source>
        <dbReference type="EMBL" id="SPS05222.1"/>
    </source>
</evidence>
<evidence type="ECO:0000256" key="4">
    <source>
        <dbReference type="PROSITE-ProRule" id="PRU10137"/>
    </source>
</evidence>
<evidence type="ECO:0000256" key="1">
    <source>
        <dbReference type="ARBA" id="ARBA00022908"/>
    </source>
</evidence>
<dbReference type="PANTHER" id="PTHR30461:SF2">
    <property type="entry name" value="SERINE RECOMBINASE PINE-RELATED"/>
    <property type="match status" value="1"/>
</dbReference>
<evidence type="ECO:0000259" key="7">
    <source>
        <dbReference type="PROSITE" id="PS51737"/>
    </source>
</evidence>
<dbReference type="InterPro" id="IPR036162">
    <property type="entry name" value="Resolvase-like_N_sf"/>
</dbReference>
<evidence type="ECO:0000256" key="2">
    <source>
        <dbReference type="ARBA" id="ARBA00023125"/>
    </source>
</evidence>
<evidence type="ECO:0000256" key="5">
    <source>
        <dbReference type="SAM" id="Coils"/>
    </source>
</evidence>
<dbReference type="GO" id="GO:0015074">
    <property type="term" value="P:DNA integration"/>
    <property type="evidence" value="ECO:0007669"/>
    <property type="project" value="UniProtKB-KW"/>
</dbReference>
<dbReference type="GO" id="GO:0003677">
    <property type="term" value="F:DNA binding"/>
    <property type="evidence" value="ECO:0007669"/>
    <property type="project" value="UniProtKB-KW"/>
</dbReference>
<organism evidence="8">
    <name type="scientific">Candidatus Nitrotoga fabula</name>
    <dbReference type="NCBI Taxonomy" id="2182327"/>
    <lineage>
        <taxon>Bacteria</taxon>
        <taxon>Pseudomonadati</taxon>
        <taxon>Pseudomonadota</taxon>
        <taxon>Betaproteobacteria</taxon>
        <taxon>Nitrosomonadales</taxon>
        <taxon>Gallionellaceae</taxon>
        <taxon>Candidatus Nitrotoga</taxon>
    </lineage>
</organism>
<dbReference type="PROSITE" id="PS51736">
    <property type="entry name" value="RECOMBINASES_3"/>
    <property type="match status" value="1"/>
</dbReference>
<accession>A0A2X0R5M8</accession>
<dbReference type="PANTHER" id="PTHR30461">
    <property type="entry name" value="DNA-INVERTASE FROM LAMBDOID PROPHAGE"/>
    <property type="match status" value="1"/>
</dbReference>
<keyword evidence="1" id="KW-0229">DNA integration</keyword>
<gene>
    <name evidence="8" type="ORF">NITFAB_0811</name>
</gene>
<dbReference type="Pfam" id="PF07508">
    <property type="entry name" value="Recombinase"/>
    <property type="match status" value="1"/>
</dbReference>
<proteinExistence type="predicted"/>
<feature type="domain" description="Resolvase/invertase-type recombinase catalytic" evidence="6">
    <location>
        <begin position="3"/>
        <end position="148"/>
    </location>
</feature>
<feature type="domain" description="Recombinase" evidence="7">
    <location>
        <begin position="155"/>
        <end position="264"/>
    </location>
</feature>
<dbReference type="InterPro" id="IPR006118">
    <property type="entry name" value="Recombinase_CS"/>
</dbReference>
<evidence type="ECO:0000256" key="3">
    <source>
        <dbReference type="ARBA" id="ARBA00023172"/>
    </source>
</evidence>
<dbReference type="PROSITE" id="PS00397">
    <property type="entry name" value="RECOMBINASES_1"/>
    <property type="match status" value="1"/>
</dbReference>
<dbReference type="Gene3D" id="3.90.1750.20">
    <property type="entry name" value="Putative Large Serine Recombinase, Chain B, Domain 2"/>
    <property type="match status" value="1"/>
</dbReference>
<keyword evidence="3" id="KW-0233">DNA recombination</keyword>
<feature type="coiled-coil region" evidence="5">
    <location>
        <begin position="354"/>
        <end position="409"/>
    </location>
</feature>
<dbReference type="InterPro" id="IPR006119">
    <property type="entry name" value="Resolv_N"/>
</dbReference>
<evidence type="ECO:0000259" key="6">
    <source>
        <dbReference type="PROSITE" id="PS51736"/>
    </source>
</evidence>
<feature type="active site" description="O-(5'-phospho-DNA)-serine intermediate" evidence="4">
    <location>
        <position position="11"/>
    </location>
</feature>
<dbReference type="InterPro" id="IPR038109">
    <property type="entry name" value="DNA_bind_recomb_sf"/>
</dbReference>
<dbReference type="InterPro" id="IPR050639">
    <property type="entry name" value="SSR_resolvase"/>
</dbReference>